<name>Q2CGI3_OCEGH</name>
<keyword evidence="2" id="KW-0472">Membrane</keyword>
<feature type="transmembrane region" description="Helical" evidence="2">
    <location>
        <begin position="6"/>
        <end position="24"/>
    </location>
</feature>
<gene>
    <name evidence="3" type="ORF">OG2516_06716</name>
</gene>
<organism evidence="3 4">
    <name type="scientific">Oceanicola granulosus (strain ATCC BAA-861 / DSM 15982 / KCTC 12143 / HTCC2516)</name>
    <dbReference type="NCBI Taxonomy" id="314256"/>
    <lineage>
        <taxon>Bacteria</taxon>
        <taxon>Pseudomonadati</taxon>
        <taxon>Pseudomonadota</taxon>
        <taxon>Alphaproteobacteria</taxon>
        <taxon>Rhodobacterales</taxon>
        <taxon>Roseobacteraceae</taxon>
        <taxon>Oceanicola</taxon>
    </lineage>
</organism>
<dbReference type="AlphaFoldDB" id="Q2CGI3"/>
<evidence type="ECO:0000313" key="3">
    <source>
        <dbReference type="EMBL" id="EAR51735.1"/>
    </source>
</evidence>
<dbReference type="OrthoDB" id="7865359at2"/>
<dbReference type="Proteomes" id="UP000003635">
    <property type="component" value="Unassembled WGS sequence"/>
</dbReference>
<evidence type="ECO:0000256" key="2">
    <source>
        <dbReference type="SAM" id="Phobius"/>
    </source>
</evidence>
<accession>Q2CGI3</accession>
<dbReference type="HOGENOM" id="CLU_2035621_0_0_5"/>
<dbReference type="RefSeq" id="WP_007254869.1">
    <property type="nucleotide sequence ID" value="NZ_CH724107.1"/>
</dbReference>
<feature type="region of interest" description="Disordered" evidence="1">
    <location>
        <begin position="83"/>
        <end position="135"/>
    </location>
</feature>
<evidence type="ECO:0000313" key="4">
    <source>
        <dbReference type="Proteomes" id="UP000003635"/>
    </source>
</evidence>
<comment type="caution">
    <text evidence="3">The sequence shown here is derived from an EMBL/GenBank/DDBJ whole genome shotgun (WGS) entry which is preliminary data.</text>
</comment>
<feature type="compositionally biased region" description="Low complexity" evidence="1">
    <location>
        <begin position="88"/>
        <end position="119"/>
    </location>
</feature>
<dbReference type="eggNOG" id="ENOG50319GF">
    <property type="taxonomic scope" value="Bacteria"/>
</dbReference>
<keyword evidence="2" id="KW-1133">Transmembrane helix</keyword>
<reference evidence="3 4" key="1">
    <citation type="journal article" date="2010" name="J. Bacteriol.">
        <title>Genome sequences of Oceanicola granulosus HTCC2516(T) and Oceanicola batsensis HTCC2597(TDelta).</title>
        <authorList>
            <person name="Thrash J.C."/>
            <person name="Cho J.C."/>
            <person name="Vergin K.L."/>
            <person name="Giovannoni S.J."/>
        </authorList>
    </citation>
    <scope>NUCLEOTIDE SEQUENCE [LARGE SCALE GENOMIC DNA]</scope>
    <source>
        <strain evidence="4">ATCC BAA-861 / DSM 15982 / KCTC 12143 / HTCC2516</strain>
    </source>
</reference>
<sequence length="135" mass="14507">MPISQLIDTLILLLLAGTLGYAYFVDRRLRRLMSALAELGPMVGQFSDAVDKSQTSVSALKEATDAAQSQARRPVGHRIGAVSKRVAAKQAAPQPQAQARAKPEAPARAAPQPARPAAKSDLVRQFFDTTRRSEA</sequence>
<evidence type="ECO:0000256" key="1">
    <source>
        <dbReference type="SAM" id="MobiDB-lite"/>
    </source>
</evidence>
<keyword evidence="3" id="KW-0282">Flagellum</keyword>
<dbReference type="STRING" id="314256.OG2516_06716"/>
<keyword evidence="4" id="KW-1185">Reference proteome</keyword>
<protein>
    <submittedName>
        <fullName evidence="3">Flagellar motor switch protein</fullName>
    </submittedName>
</protein>
<dbReference type="EMBL" id="AAOT01000009">
    <property type="protein sequence ID" value="EAR51735.1"/>
    <property type="molecule type" value="Genomic_DNA"/>
</dbReference>
<proteinExistence type="predicted"/>
<keyword evidence="3" id="KW-0969">Cilium</keyword>
<keyword evidence="3" id="KW-0966">Cell projection</keyword>
<keyword evidence="2" id="KW-0812">Transmembrane</keyword>